<proteinExistence type="predicted"/>
<name>A0ACA9LSS1_9GLOM</name>
<sequence length="66" mass="7543">MDIIELDYIFKTVNNSIRSTIKSKNIFKPFNEVFIDNSIVESGCTFGTLDEAYATIKRYAIQTNTV</sequence>
<gene>
    <name evidence="1" type="ORF">DHETER_LOCUS4923</name>
</gene>
<reference evidence="1" key="1">
    <citation type="submission" date="2021-06" db="EMBL/GenBank/DDBJ databases">
        <authorList>
            <person name="Kallberg Y."/>
            <person name="Tangrot J."/>
            <person name="Rosling A."/>
        </authorList>
    </citation>
    <scope>NUCLEOTIDE SEQUENCE</scope>
    <source>
        <strain evidence="1">IL203A</strain>
    </source>
</reference>
<dbReference type="Proteomes" id="UP000789702">
    <property type="component" value="Unassembled WGS sequence"/>
</dbReference>
<evidence type="ECO:0000313" key="2">
    <source>
        <dbReference type="Proteomes" id="UP000789702"/>
    </source>
</evidence>
<organism evidence="1 2">
    <name type="scientific">Dentiscutata heterogama</name>
    <dbReference type="NCBI Taxonomy" id="1316150"/>
    <lineage>
        <taxon>Eukaryota</taxon>
        <taxon>Fungi</taxon>
        <taxon>Fungi incertae sedis</taxon>
        <taxon>Mucoromycota</taxon>
        <taxon>Glomeromycotina</taxon>
        <taxon>Glomeromycetes</taxon>
        <taxon>Diversisporales</taxon>
        <taxon>Gigasporaceae</taxon>
        <taxon>Dentiscutata</taxon>
    </lineage>
</organism>
<dbReference type="EMBL" id="CAJVPU010005164">
    <property type="protein sequence ID" value="CAG8543838.1"/>
    <property type="molecule type" value="Genomic_DNA"/>
</dbReference>
<evidence type="ECO:0000313" key="1">
    <source>
        <dbReference type="EMBL" id="CAG8543838.1"/>
    </source>
</evidence>
<protein>
    <submittedName>
        <fullName evidence="1">15425_t:CDS:1</fullName>
    </submittedName>
</protein>
<feature type="non-terminal residue" evidence="1">
    <location>
        <position position="66"/>
    </location>
</feature>
<keyword evidence="2" id="KW-1185">Reference proteome</keyword>
<accession>A0ACA9LSS1</accession>
<comment type="caution">
    <text evidence="1">The sequence shown here is derived from an EMBL/GenBank/DDBJ whole genome shotgun (WGS) entry which is preliminary data.</text>
</comment>